<dbReference type="InterPro" id="IPR002729">
    <property type="entry name" value="CRISPR-assoc_Cas1"/>
</dbReference>
<dbReference type="Proteomes" id="UP000182379">
    <property type="component" value="Unassembled WGS sequence"/>
</dbReference>
<evidence type="ECO:0000256" key="2">
    <source>
        <dbReference type="ARBA" id="ARBA00022723"/>
    </source>
</evidence>
<keyword evidence="7 10" id="KW-0238">DNA-binding</keyword>
<keyword evidence="6 10" id="KW-0051">Antiviral defense</keyword>
<evidence type="ECO:0000256" key="8">
    <source>
        <dbReference type="ARBA" id="ARBA00023211"/>
    </source>
</evidence>
<reference evidence="11 12" key="1">
    <citation type="submission" date="2016-10" db="EMBL/GenBank/DDBJ databases">
        <authorList>
            <person name="Varghese N."/>
            <person name="Submissions S."/>
        </authorList>
    </citation>
    <scope>NUCLEOTIDE SEQUENCE [LARGE SCALE GENOMIC DNA]</scope>
    <source>
        <strain evidence="11 12">WCC6</strain>
    </source>
</reference>
<dbReference type="GO" id="GO:0046872">
    <property type="term" value="F:metal ion binding"/>
    <property type="evidence" value="ECO:0007669"/>
    <property type="project" value="UniProtKB-UniRule"/>
</dbReference>
<dbReference type="PANTHER" id="PTHR34353">
    <property type="entry name" value="CRISPR-ASSOCIATED ENDONUCLEASE CAS1 1"/>
    <property type="match status" value="1"/>
</dbReference>
<keyword evidence="8 10" id="KW-0464">Manganese</keyword>
<name>A0A1H2UST3_ACIFE</name>
<sequence>MKRLLNTLFILSEDLYLSLDNQNLTAWREGNVVQRIPLLNLESIFYFGYKGASPALLGACAEQNIGFTFLTPQGKFLARVSGTGQGNVLLRKAQYRKSDQEQASLQLAQWFLTGKIWNARVTLMRFLRDHPLSVNGEQFREAIQILKGALRDLQQAKDGDQLRGVEGNAAHVYFSLFDQLILGDKKTFFFRERNKRPPLDPMNALLSFAYTLLAADCAHALEAVGLDASVGFLHRDRPGRRSLALDLMEEFRSLAADRFVLSLVNTRSLTGKHFKKTETGAVLMSEEGRKIFLTRWQERKQEKLEHPFLKEKIPWGLFPYVQALLLAKWLREDLDGYPAFLGK</sequence>
<evidence type="ECO:0000256" key="4">
    <source>
        <dbReference type="ARBA" id="ARBA00022801"/>
    </source>
</evidence>
<keyword evidence="3 10" id="KW-0255">Endonuclease</keyword>
<evidence type="ECO:0000256" key="7">
    <source>
        <dbReference type="ARBA" id="ARBA00023125"/>
    </source>
</evidence>
<protein>
    <recommendedName>
        <fullName evidence="10">CRISPR-associated endonuclease Cas1</fullName>
        <ecNumber evidence="10">3.1.-.-</ecNumber>
    </recommendedName>
</protein>
<evidence type="ECO:0000256" key="6">
    <source>
        <dbReference type="ARBA" id="ARBA00023118"/>
    </source>
</evidence>
<keyword evidence="5 10" id="KW-0460">Magnesium</keyword>
<evidence type="ECO:0000256" key="3">
    <source>
        <dbReference type="ARBA" id="ARBA00022759"/>
    </source>
</evidence>
<comment type="similarity">
    <text evidence="10">Belongs to the CRISPR-associated endonuclease Cas1 family.</text>
</comment>
<gene>
    <name evidence="10" type="primary">cas1</name>
    <name evidence="11" type="ORF">SAMN05216495_1032</name>
</gene>
<keyword evidence="4 10" id="KW-0378">Hydrolase</keyword>
<dbReference type="GO" id="GO:0003677">
    <property type="term" value="F:DNA binding"/>
    <property type="evidence" value="ECO:0007669"/>
    <property type="project" value="UniProtKB-KW"/>
</dbReference>
<organism evidence="11 12">
    <name type="scientific">Acidaminococcus fermentans</name>
    <dbReference type="NCBI Taxonomy" id="905"/>
    <lineage>
        <taxon>Bacteria</taxon>
        <taxon>Bacillati</taxon>
        <taxon>Bacillota</taxon>
        <taxon>Negativicutes</taxon>
        <taxon>Acidaminococcales</taxon>
        <taxon>Acidaminococcaceae</taxon>
        <taxon>Acidaminococcus</taxon>
    </lineage>
</organism>
<keyword evidence="1 10" id="KW-0540">Nuclease</keyword>
<evidence type="ECO:0000313" key="11">
    <source>
        <dbReference type="EMBL" id="SDW58649.1"/>
    </source>
</evidence>
<comment type="subunit">
    <text evidence="9 10">Homodimer, forms a heterotetramer with a Cas2 homodimer.</text>
</comment>
<accession>A0A1H2UST3</accession>
<comment type="cofactor">
    <cofactor evidence="10">
        <name>Mg(2+)</name>
        <dbReference type="ChEBI" id="CHEBI:18420"/>
    </cofactor>
    <cofactor evidence="10">
        <name>Mn(2+)</name>
        <dbReference type="ChEBI" id="CHEBI:29035"/>
    </cofactor>
</comment>
<dbReference type="NCBIfam" id="TIGR03640">
    <property type="entry name" value="cas1_DVULG"/>
    <property type="match status" value="1"/>
</dbReference>
<dbReference type="InterPro" id="IPR050646">
    <property type="entry name" value="Cas1"/>
</dbReference>
<dbReference type="EC" id="3.1.-.-" evidence="10"/>
<dbReference type="GO" id="GO:0016787">
    <property type="term" value="F:hydrolase activity"/>
    <property type="evidence" value="ECO:0007669"/>
    <property type="project" value="UniProtKB-KW"/>
</dbReference>
<dbReference type="InterPro" id="IPR042211">
    <property type="entry name" value="CRISPR-assoc_Cas1_N"/>
</dbReference>
<dbReference type="RefSeq" id="WP_074704620.1">
    <property type="nucleotide sequence ID" value="NZ_CALAKB010000018.1"/>
</dbReference>
<dbReference type="InterPro" id="IPR042206">
    <property type="entry name" value="CRISPR-assoc_Cas1_C"/>
</dbReference>
<dbReference type="Pfam" id="PF01867">
    <property type="entry name" value="Cas_Cas1"/>
    <property type="match status" value="1"/>
</dbReference>
<feature type="binding site" evidence="10">
    <location>
        <position position="166"/>
    </location>
    <ligand>
        <name>Mn(2+)</name>
        <dbReference type="ChEBI" id="CHEBI:29035"/>
    </ligand>
</feature>
<dbReference type="HAMAP" id="MF_01470">
    <property type="entry name" value="Cas1"/>
    <property type="match status" value="1"/>
</dbReference>
<dbReference type="EMBL" id="FNOP01000003">
    <property type="protein sequence ID" value="SDW58649.1"/>
    <property type="molecule type" value="Genomic_DNA"/>
</dbReference>
<evidence type="ECO:0000313" key="12">
    <source>
        <dbReference type="Proteomes" id="UP000182379"/>
    </source>
</evidence>
<evidence type="ECO:0000256" key="9">
    <source>
        <dbReference type="ARBA" id="ARBA00038592"/>
    </source>
</evidence>
<dbReference type="PANTHER" id="PTHR34353:SF2">
    <property type="entry name" value="CRISPR-ASSOCIATED ENDONUCLEASE CAS1 1"/>
    <property type="match status" value="1"/>
</dbReference>
<evidence type="ECO:0000256" key="10">
    <source>
        <dbReference type="HAMAP-Rule" id="MF_01470"/>
    </source>
</evidence>
<keyword evidence="2 10" id="KW-0479">Metal-binding</keyword>
<dbReference type="Gene3D" id="1.20.120.920">
    <property type="entry name" value="CRISPR-associated endonuclease Cas1, C-terminal domain"/>
    <property type="match status" value="1"/>
</dbReference>
<dbReference type="Gene3D" id="3.100.10.20">
    <property type="entry name" value="CRISPR-associated endonuclease Cas1, N-terminal domain"/>
    <property type="match status" value="1"/>
</dbReference>
<proteinExistence type="inferred from homology"/>
<dbReference type="InterPro" id="IPR019856">
    <property type="entry name" value="CRISPR-assoc_Cas1_DVULG"/>
</dbReference>
<feature type="binding site" evidence="10">
    <location>
        <position position="249"/>
    </location>
    <ligand>
        <name>Mn(2+)</name>
        <dbReference type="ChEBI" id="CHEBI:29035"/>
    </ligand>
</feature>
<evidence type="ECO:0000256" key="1">
    <source>
        <dbReference type="ARBA" id="ARBA00022722"/>
    </source>
</evidence>
<dbReference type="GO" id="GO:0051607">
    <property type="term" value="P:defense response to virus"/>
    <property type="evidence" value="ECO:0007669"/>
    <property type="project" value="UniProtKB-UniRule"/>
</dbReference>
<dbReference type="AlphaFoldDB" id="A0A1H2UST3"/>
<comment type="function">
    <text evidence="10">CRISPR (clustered regularly interspaced short palindromic repeat), is an adaptive immune system that provides protection against mobile genetic elements (viruses, transposable elements and conjugative plasmids). CRISPR clusters contain spacers, sequences complementary to antecedent mobile elements, and target invading nucleic acids. CRISPR clusters are transcribed and processed into CRISPR RNA (crRNA). Acts as a dsDNA endonuclease. Involved in the integration of spacer DNA into the CRISPR cassette.</text>
</comment>
<feature type="binding site" evidence="10">
    <location>
        <position position="234"/>
    </location>
    <ligand>
        <name>Mn(2+)</name>
        <dbReference type="ChEBI" id="CHEBI:29035"/>
    </ligand>
</feature>
<dbReference type="NCBIfam" id="TIGR00287">
    <property type="entry name" value="cas1"/>
    <property type="match status" value="1"/>
</dbReference>
<comment type="caution">
    <text evidence="11">The sequence shown here is derived from an EMBL/GenBank/DDBJ whole genome shotgun (WGS) entry which is preliminary data.</text>
</comment>
<dbReference type="GO" id="GO:0043571">
    <property type="term" value="P:maintenance of CRISPR repeat elements"/>
    <property type="evidence" value="ECO:0007669"/>
    <property type="project" value="UniProtKB-UniRule"/>
</dbReference>
<dbReference type="GO" id="GO:0004520">
    <property type="term" value="F:DNA endonuclease activity"/>
    <property type="evidence" value="ECO:0007669"/>
    <property type="project" value="InterPro"/>
</dbReference>
<evidence type="ECO:0000256" key="5">
    <source>
        <dbReference type="ARBA" id="ARBA00022842"/>
    </source>
</evidence>